<evidence type="ECO:0000313" key="2">
    <source>
        <dbReference type="Proteomes" id="UP000176853"/>
    </source>
</evidence>
<comment type="caution">
    <text evidence="1">The sequence shown here is derived from an EMBL/GenBank/DDBJ whole genome shotgun (WGS) entry which is preliminary data.</text>
</comment>
<gene>
    <name evidence="1" type="ORF">A2709_00325</name>
</gene>
<organism evidence="1 2">
    <name type="scientific">candidate division WWE3 bacterium RIFCSPHIGHO2_01_FULL_43_9</name>
    <dbReference type="NCBI Taxonomy" id="1802618"/>
    <lineage>
        <taxon>Bacteria</taxon>
        <taxon>Katanobacteria</taxon>
    </lineage>
</organism>
<accession>A0A1F4V7E2</accession>
<evidence type="ECO:0000313" key="1">
    <source>
        <dbReference type="EMBL" id="OGC52900.1"/>
    </source>
</evidence>
<reference evidence="1 2" key="1">
    <citation type="journal article" date="2016" name="Nat. Commun.">
        <title>Thousands of microbial genomes shed light on interconnected biogeochemical processes in an aquifer system.</title>
        <authorList>
            <person name="Anantharaman K."/>
            <person name="Brown C.T."/>
            <person name="Hug L.A."/>
            <person name="Sharon I."/>
            <person name="Castelle C.J."/>
            <person name="Probst A.J."/>
            <person name="Thomas B.C."/>
            <person name="Singh A."/>
            <person name="Wilkins M.J."/>
            <person name="Karaoz U."/>
            <person name="Brodie E.L."/>
            <person name="Williams K.H."/>
            <person name="Hubbard S.S."/>
            <person name="Banfield J.F."/>
        </authorList>
    </citation>
    <scope>NUCLEOTIDE SEQUENCE [LARGE SCALE GENOMIC DNA]</scope>
</reference>
<sequence length="211" mass="24408">MDRSFSVGQNSLEVAQIIVANHPEIRQIRLIAHKVGQNWRQRNSSTSSKVKKLLEGFSHDIPIKQITYNRGEFINLKLHKLQTLPENQVWSLISKVVCSNGTYKHIPMMNFHPENVGIDVIRQTIRYICLNKNGYILDSGRFFHYYGNFLLTCTEWVAFLAEFLMPCMVVSPRYIGHCLHDGQCTLRLTADDKYKPKFPKVIDIINSDIIN</sequence>
<proteinExistence type="predicted"/>
<name>A0A1F4V7E2_UNCKA</name>
<dbReference type="Pfam" id="PF24387">
    <property type="entry name" value="AEP-like"/>
    <property type="match status" value="1"/>
</dbReference>
<dbReference type="Proteomes" id="UP000176853">
    <property type="component" value="Unassembled WGS sequence"/>
</dbReference>
<dbReference type="EMBL" id="MEVB01000009">
    <property type="protein sequence ID" value="OGC52900.1"/>
    <property type="molecule type" value="Genomic_DNA"/>
</dbReference>
<dbReference type="AlphaFoldDB" id="A0A1F4V7E2"/>
<protein>
    <submittedName>
        <fullName evidence="1">Uncharacterized protein</fullName>
    </submittedName>
</protein>
<dbReference type="InterPro" id="IPR056250">
    <property type="entry name" value="AEP-like"/>
</dbReference>